<evidence type="ECO:0000313" key="1">
    <source>
        <dbReference type="EMBL" id="KAK0383204.1"/>
    </source>
</evidence>
<dbReference type="AlphaFoldDB" id="A0AA39GA48"/>
<evidence type="ECO:0008006" key="3">
    <source>
        <dbReference type="Google" id="ProtNLM"/>
    </source>
</evidence>
<sequence>MSQPQFFNYPGTESNAENFHYSQAVRIGNIVRTSGQGGWEVNGDIESDAKRQIDLGFQNVMTALRTAHPSLEWRNVVSVRTYHTDVEATFDLVTSAFKSLDGQHRPVWTCVEVPKLGLEGMVFEIEVEAFVG</sequence>
<dbReference type="EMBL" id="JAPDFR010000009">
    <property type="protein sequence ID" value="KAK0383204.1"/>
    <property type="molecule type" value="Genomic_DNA"/>
</dbReference>
<dbReference type="PANTHER" id="PTHR43857">
    <property type="entry name" value="BLR7761 PROTEIN"/>
    <property type="match status" value="1"/>
</dbReference>
<dbReference type="SUPFAM" id="SSF55298">
    <property type="entry name" value="YjgF-like"/>
    <property type="match status" value="1"/>
</dbReference>
<gene>
    <name evidence="1" type="ORF">NLU13_9117</name>
</gene>
<dbReference type="Proteomes" id="UP001175261">
    <property type="component" value="Unassembled WGS sequence"/>
</dbReference>
<keyword evidence="2" id="KW-1185">Reference proteome</keyword>
<dbReference type="PANTHER" id="PTHR43857:SF1">
    <property type="entry name" value="YJGH FAMILY PROTEIN"/>
    <property type="match status" value="1"/>
</dbReference>
<evidence type="ECO:0000313" key="2">
    <source>
        <dbReference type="Proteomes" id="UP001175261"/>
    </source>
</evidence>
<organism evidence="1 2">
    <name type="scientific">Sarocladium strictum</name>
    <name type="common">Black bundle disease fungus</name>
    <name type="synonym">Acremonium strictum</name>
    <dbReference type="NCBI Taxonomy" id="5046"/>
    <lineage>
        <taxon>Eukaryota</taxon>
        <taxon>Fungi</taxon>
        <taxon>Dikarya</taxon>
        <taxon>Ascomycota</taxon>
        <taxon>Pezizomycotina</taxon>
        <taxon>Sordariomycetes</taxon>
        <taxon>Hypocreomycetidae</taxon>
        <taxon>Hypocreales</taxon>
        <taxon>Sarocladiaceae</taxon>
        <taxon>Sarocladium</taxon>
    </lineage>
</organism>
<dbReference type="InterPro" id="IPR035959">
    <property type="entry name" value="RutC-like_sf"/>
</dbReference>
<reference evidence="1" key="1">
    <citation type="submission" date="2022-10" db="EMBL/GenBank/DDBJ databases">
        <title>Determination and structural analysis of whole genome sequence of Sarocladium strictum F4-1.</title>
        <authorList>
            <person name="Hu L."/>
            <person name="Jiang Y."/>
        </authorList>
    </citation>
    <scope>NUCLEOTIDE SEQUENCE</scope>
    <source>
        <strain evidence="1">F4-1</strain>
    </source>
</reference>
<accession>A0AA39GA48</accession>
<dbReference type="InterPro" id="IPR006175">
    <property type="entry name" value="YjgF/YER057c/UK114"/>
</dbReference>
<protein>
    <recommendedName>
        <fullName evidence="3">YjgF-like protein</fullName>
    </recommendedName>
</protein>
<name>A0AA39GA48_SARSR</name>
<dbReference type="Gene3D" id="3.30.1330.40">
    <property type="entry name" value="RutC-like"/>
    <property type="match status" value="1"/>
</dbReference>
<dbReference type="Pfam" id="PF01042">
    <property type="entry name" value="Ribonuc_L-PSP"/>
    <property type="match status" value="1"/>
</dbReference>
<proteinExistence type="predicted"/>
<comment type="caution">
    <text evidence="1">The sequence shown here is derived from an EMBL/GenBank/DDBJ whole genome shotgun (WGS) entry which is preliminary data.</text>
</comment>